<proteinExistence type="predicted"/>
<dbReference type="AlphaFoldDB" id="A0A7W9ZC43"/>
<feature type="region of interest" description="Disordered" evidence="1">
    <location>
        <begin position="60"/>
        <end position="80"/>
    </location>
</feature>
<dbReference type="Proteomes" id="UP000544872">
    <property type="component" value="Unassembled WGS sequence"/>
</dbReference>
<evidence type="ECO:0000313" key="2">
    <source>
        <dbReference type="EMBL" id="MBB6208748.1"/>
    </source>
</evidence>
<dbReference type="EMBL" id="JACIIX010000001">
    <property type="protein sequence ID" value="MBB6208748.1"/>
    <property type="molecule type" value="Genomic_DNA"/>
</dbReference>
<accession>A0A7W9ZC43</accession>
<comment type="caution">
    <text evidence="2">The sequence shown here is derived from an EMBL/GenBank/DDBJ whole genome shotgun (WGS) entry which is preliminary data.</text>
</comment>
<protein>
    <submittedName>
        <fullName evidence="2">Uncharacterized protein</fullName>
    </submittedName>
</protein>
<evidence type="ECO:0000256" key="1">
    <source>
        <dbReference type="SAM" id="MobiDB-lite"/>
    </source>
</evidence>
<sequence length="104" mass="10577">MMLELRISPASTAVHLRGDLRHHPQHLNRLFPAGLGLLTGADGAAVGLLGTDHVGGGCPVQGGQGAAQTGGAQMHPGRGPVGQAIQNQALHHLVPAGVQPDLRL</sequence>
<organism evidence="2 3">
    <name type="scientific">Novispirillum itersonii</name>
    <name type="common">Aquaspirillum itersonii</name>
    <dbReference type="NCBI Taxonomy" id="189"/>
    <lineage>
        <taxon>Bacteria</taxon>
        <taxon>Pseudomonadati</taxon>
        <taxon>Pseudomonadota</taxon>
        <taxon>Alphaproteobacteria</taxon>
        <taxon>Rhodospirillales</taxon>
        <taxon>Novispirillaceae</taxon>
        <taxon>Novispirillum</taxon>
    </lineage>
</organism>
<name>A0A7W9ZC43_NOVIT</name>
<reference evidence="2 3" key="1">
    <citation type="submission" date="2020-08" db="EMBL/GenBank/DDBJ databases">
        <title>Genomic Encyclopedia of Type Strains, Phase IV (KMG-IV): sequencing the most valuable type-strain genomes for metagenomic binning, comparative biology and taxonomic classification.</title>
        <authorList>
            <person name="Goeker M."/>
        </authorList>
    </citation>
    <scope>NUCLEOTIDE SEQUENCE [LARGE SCALE GENOMIC DNA]</scope>
    <source>
        <strain evidence="2 3">DSM 11590</strain>
    </source>
</reference>
<evidence type="ECO:0000313" key="3">
    <source>
        <dbReference type="Proteomes" id="UP000544872"/>
    </source>
</evidence>
<gene>
    <name evidence="2" type="ORF">FHS48_000129</name>
</gene>
<keyword evidence="3" id="KW-1185">Reference proteome</keyword>